<evidence type="ECO:0000256" key="6">
    <source>
        <dbReference type="SAM" id="Phobius"/>
    </source>
</evidence>
<dbReference type="PANTHER" id="PTHR21324">
    <property type="entry name" value="FASTING-INDUCIBLE INTEGRAL MEMBRANE PROTEIN TM6P1-RELATED"/>
    <property type="match status" value="1"/>
</dbReference>
<keyword evidence="5 6" id="KW-0472">Membrane</keyword>
<dbReference type="GO" id="GO:0012505">
    <property type="term" value="C:endomembrane system"/>
    <property type="evidence" value="ECO:0007669"/>
    <property type="project" value="UniProtKB-SubCell"/>
</dbReference>
<feature type="transmembrane region" description="Helical" evidence="6">
    <location>
        <begin position="73"/>
        <end position="93"/>
    </location>
</feature>
<evidence type="ECO:0000256" key="2">
    <source>
        <dbReference type="ARBA" id="ARBA00006565"/>
    </source>
</evidence>
<comment type="similarity">
    <text evidence="2">Belongs to the DRAM/TMEM150 family.</text>
</comment>
<evidence type="ECO:0000256" key="1">
    <source>
        <dbReference type="ARBA" id="ARBA00004127"/>
    </source>
</evidence>
<protein>
    <submittedName>
        <fullName evidence="10">Transmembrane protein 150A</fullName>
    </submittedName>
</protein>
<dbReference type="InterPro" id="IPR050911">
    <property type="entry name" value="DRAM/TMEM150_Autophagy_Mod"/>
</dbReference>
<dbReference type="PANTHER" id="PTHR21324:SF13">
    <property type="entry name" value="SI:DKEY-228D14.5"/>
    <property type="match status" value="1"/>
</dbReference>
<keyword evidence="9" id="KW-1185">Reference proteome</keyword>
<dbReference type="GeneID" id="115810970"/>
<feature type="transmembrane region" description="Helical" evidence="6">
    <location>
        <begin position="137"/>
        <end position="163"/>
    </location>
</feature>
<accession>A0A6J2V9E4</accession>
<evidence type="ECO:0000256" key="3">
    <source>
        <dbReference type="ARBA" id="ARBA00022692"/>
    </source>
</evidence>
<dbReference type="AlphaFoldDB" id="A0A6J2V9E4"/>
<feature type="transmembrane region" description="Helical" evidence="6">
    <location>
        <begin position="175"/>
        <end position="199"/>
    </location>
</feature>
<name>A0A6J2V9E4_CHACN</name>
<dbReference type="Proteomes" id="UP000504632">
    <property type="component" value="Chromosome 4"/>
</dbReference>
<keyword evidence="7" id="KW-0732">Signal</keyword>
<dbReference type="GO" id="GO:0005886">
    <property type="term" value="C:plasma membrane"/>
    <property type="evidence" value="ECO:0007669"/>
    <property type="project" value="TreeGrafter"/>
</dbReference>
<proteinExistence type="inferred from homology"/>
<dbReference type="InParanoid" id="A0A6J2V9E4"/>
<sequence length="249" mass="27727">MVFWIFLPITLAAVKLVGTWTVYGIALRNNHVCALNDWGYTNTCRGNETENCCSLNNVPTISTSGMNFPENSLFSATVNAGAFLFLVFCVFHHAHILTRNGSQSLLSKIALSFGCVSSAGAFVAGNCNPGELVLLHYLGAAVSFVCVCLYCILLTSLTIRCLLTGMESVLYPVRIVSTSIQITVTVIYCIFFVQEVYFYKHISAVFEWILSVNMELYELTFIVEFYYFSSSMLSTLLEKKEEQKPLILS</sequence>
<feature type="chain" id="PRO_5027110695" evidence="7">
    <location>
        <begin position="20"/>
        <end position="249"/>
    </location>
</feature>
<evidence type="ECO:0000256" key="7">
    <source>
        <dbReference type="SAM" id="SignalP"/>
    </source>
</evidence>
<keyword evidence="4 6" id="KW-1133">Transmembrane helix</keyword>
<feature type="transmembrane region" description="Helical" evidence="6">
    <location>
        <begin position="105"/>
        <end position="125"/>
    </location>
</feature>
<evidence type="ECO:0000256" key="4">
    <source>
        <dbReference type="ARBA" id="ARBA00022989"/>
    </source>
</evidence>
<reference evidence="10" key="1">
    <citation type="submission" date="2025-08" db="UniProtKB">
        <authorList>
            <consortium name="RefSeq"/>
        </authorList>
    </citation>
    <scope>IDENTIFICATION</scope>
</reference>
<evidence type="ECO:0000313" key="9">
    <source>
        <dbReference type="Proteomes" id="UP000504632"/>
    </source>
</evidence>
<gene>
    <name evidence="10" type="primary">LOC115810970</name>
</gene>
<dbReference type="InterPro" id="IPR019402">
    <property type="entry name" value="CWH43_N"/>
</dbReference>
<evidence type="ECO:0000256" key="5">
    <source>
        <dbReference type="ARBA" id="ARBA00023136"/>
    </source>
</evidence>
<dbReference type="GO" id="GO:0072659">
    <property type="term" value="P:protein localization to plasma membrane"/>
    <property type="evidence" value="ECO:0007669"/>
    <property type="project" value="TreeGrafter"/>
</dbReference>
<dbReference type="OrthoDB" id="191706at2759"/>
<feature type="domain" description="CWH43-like N-terminal" evidence="8">
    <location>
        <begin position="4"/>
        <end position="227"/>
    </location>
</feature>
<keyword evidence="3 6" id="KW-0812">Transmembrane</keyword>
<comment type="subcellular location">
    <subcellularLocation>
        <location evidence="1">Endomembrane system</location>
        <topology evidence="1">Multi-pass membrane protein</topology>
    </subcellularLocation>
</comment>
<organism evidence="9 10">
    <name type="scientific">Chanos chanos</name>
    <name type="common">Milkfish</name>
    <name type="synonym">Mugil chanos</name>
    <dbReference type="NCBI Taxonomy" id="29144"/>
    <lineage>
        <taxon>Eukaryota</taxon>
        <taxon>Metazoa</taxon>
        <taxon>Chordata</taxon>
        <taxon>Craniata</taxon>
        <taxon>Vertebrata</taxon>
        <taxon>Euteleostomi</taxon>
        <taxon>Actinopterygii</taxon>
        <taxon>Neopterygii</taxon>
        <taxon>Teleostei</taxon>
        <taxon>Ostariophysi</taxon>
        <taxon>Gonorynchiformes</taxon>
        <taxon>Chanidae</taxon>
        <taxon>Chanos</taxon>
    </lineage>
</organism>
<feature type="signal peptide" evidence="7">
    <location>
        <begin position="1"/>
        <end position="19"/>
    </location>
</feature>
<dbReference type="Pfam" id="PF10277">
    <property type="entry name" value="Frag1"/>
    <property type="match status" value="1"/>
</dbReference>
<dbReference type="RefSeq" id="XP_030628904.1">
    <property type="nucleotide sequence ID" value="XM_030773044.1"/>
</dbReference>
<evidence type="ECO:0000313" key="10">
    <source>
        <dbReference type="RefSeq" id="XP_030628904.1"/>
    </source>
</evidence>
<evidence type="ECO:0000259" key="8">
    <source>
        <dbReference type="Pfam" id="PF10277"/>
    </source>
</evidence>